<keyword evidence="2" id="KW-1185">Reference proteome</keyword>
<dbReference type="RefSeq" id="WP_165034122.1">
    <property type="nucleotide sequence ID" value="NZ_JAAKZF010000131.1"/>
</dbReference>
<organism evidence="1 2">
    <name type="scientific">Allomesorhizobium camelthorni</name>
    <dbReference type="NCBI Taxonomy" id="475069"/>
    <lineage>
        <taxon>Bacteria</taxon>
        <taxon>Pseudomonadati</taxon>
        <taxon>Pseudomonadota</taxon>
        <taxon>Alphaproteobacteria</taxon>
        <taxon>Hyphomicrobiales</taxon>
        <taxon>Phyllobacteriaceae</taxon>
        <taxon>Allomesorhizobium</taxon>
    </lineage>
</organism>
<evidence type="ECO:0000313" key="2">
    <source>
        <dbReference type="Proteomes" id="UP001642900"/>
    </source>
</evidence>
<name>A0A6G4WN28_9HYPH</name>
<accession>A0A6G4WN28</accession>
<protein>
    <submittedName>
        <fullName evidence="1">Uncharacterized protein</fullName>
    </submittedName>
</protein>
<proteinExistence type="predicted"/>
<dbReference type="AlphaFoldDB" id="A0A6G4WN28"/>
<sequence length="148" mass="16397">MSQRETPTVDPLLPRPERSQLPLSRRDVMLGSAAFLSASGPISAAQANPNAEGYFLTVGDDRIFFIRSEWLVYFEVTALVADQTKLHRIVRKISRHSKKKQSSALYIDDVPGDASERLRVIDPQLGSLMPTIPPTSGHTYLAMMVDDG</sequence>
<comment type="caution">
    <text evidence="1">The sequence shown here is derived from an EMBL/GenBank/DDBJ whole genome shotgun (WGS) entry which is preliminary data.</text>
</comment>
<reference evidence="1 2" key="1">
    <citation type="submission" date="2020-02" db="EMBL/GenBank/DDBJ databases">
        <title>Genome sequence of strain CCNWXJ40-4.</title>
        <authorList>
            <person name="Gao J."/>
            <person name="Sun J."/>
        </authorList>
    </citation>
    <scope>NUCLEOTIDE SEQUENCE [LARGE SCALE GENOMIC DNA]</scope>
    <source>
        <strain evidence="1 2">CCNWXJ 40-4</strain>
    </source>
</reference>
<dbReference type="EMBL" id="JAAKZF010000131">
    <property type="protein sequence ID" value="NGO55778.1"/>
    <property type="molecule type" value="Genomic_DNA"/>
</dbReference>
<gene>
    <name evidence="1" type="ORF">G6N73_33005</name>
</gene>
<dbReference type="InterPro" id="IPR006311">
    <property type="entry name" value="TAT_signal"/>
</dbReference>
<dbReference type="PROSITE" id="PS51318">
    <property type="entry name" value="TAT"/>
    <property type="match status" value="1"/>
</dbReference>
<dbReference type="Proteomes" id="UP001642900">
    <property type="component" value="Unassembled WGS sequence"/>
</dbReference>
<evidence type="ECO:0000313" key="1">
    <source>
        <dbReference type="EMBL" id="NGO55778.1"/>
    </source>
</evidence>